<feature type="transmembrane region" description="Helical" evidence="6">
    <location>
        <begin position="571"/>
        <end position="597"/>
    </location>
</feature>
<keyword evidence="9" id="KW-1185">Reference proteome</keyword>
<dbReference type="PANTHER" id="PTHR33406">
    <property type="entry name" value="MEMBRANE PROTEIN MJ1562-RELATED"/>
    <property type="match status" value="1"/>
</dbReference>
<evidence type="ECO:0000256" key="6">
    <source>
        <dbReference type="SAM" id="Phobius"/>
    </source>
</evidence>
<feature type="transmembrane region" description="Helical" evidence="6">
    <location>
        <begin position="14"/>
        <end position="33"/>
    </location>
</feature>
<dbReference type="GO" id="GO:0005886">
    <property type="term" value="C:plasma membrane"/>
    <property type="evidence" value="ECO:0007669"/>
    <property type="project" value="UniProtKB-SubCell"/>
</dbReference>
<keyword evidence="3 6" id="KW-0812">Transmembrane</keyword>
<keyword evidence="4 6" id="KW-1133">Transmembrane helix</keyword>
<dbReference type="PROSITE" id="PS50156">
    <property type="entry name" value="SSD"/>
    <property type="match status" value="1"/>
</dbReference>
<feature type="transmembrane region" description="Helical" evidence="6">
    <location>
        <begin position="545"/>
        <end position="565"/>
    </location>
</feature>
<dbReference type="Proteomes" id="UP000623172">
    <property type="component" value="Unassembled WGS sequence"/>
</dbReference>
<feature type="transmembrane region" description="Helical" evidence="6">
    <location>
        <begin position="303"/>
        <end position="326"/>
    </location>
</feature>
<dbReference type="Pfam" id="PF03176">
    <property type="entry name" value="MMPL"/>
    <property type="match status" value="2"/>
</dbReference>
<dbReference type="InterPro" id="IPR004869">
    <property type="entry name" value="MMPL_dom"/>
</dbReference>
<keyword evidence="5 6" id="KW-0472">Membrane</keyword>
<reference evidence="8" key="1">
    <citation type="submission" date="2020-08" db="EMBL/GenBank/DDBJ databases">
        <title>Genome public.</title>
        <authorList>
            <person name="Liu C."/>
            <person name="Sun Q."/>
        </authorList>
    </citation>
    <scope>NUCLEOTIDE SEQUENCE</scope>
    <source>
        <strain evidence="8">NSJ-53</strain>
    </source>
</reference>
<feature type="transmembrane region" description="Helical" evidence="6">
    <location>
        <begin position="268"/>
        <end position="291"/>
    </location>
</feature>
<feature type="transmembrane region" description="Helical" evidence="6">
    <location>
        <begin position="649"/>
        <end position="672"/>
    </location>
</feature>
<keyword evidence="2" id="KW-1003">Cell membrane</keyword>
<evidence type="ECO:0000256" key="1">
    <source>
        <dbReference type="ARBA" id="ARBA00004651"/>
    </source>
</evidence>
<dbReference type="InterPro" id="IPR050545">
    <property type="entry name" value="Mycobact_MmpL"/>
</dbReference>
<dbReference type="PANTHER" id="PTHR33406:SF13">
    <property type="entry name" value="MEMBRANE PROTEIN YDFJ"/>
    <property type="match status" value="1"/>
</dbReference>
<dbReference type="SUPFAM" id="SSF82866">
    <property type="entry name" value="Multidrug efflux transporter AcrB transmembrane domain"/>
    <property type="match status" value="2"/>
</dbReference>
<evidence type="ECO:0000256" key="4">
    <source>
        <dbReference type="ARBA" id="ARBA00022989"/>
    </source>
</evidence>
<name>A0A926D6C7_9FIRM</name>
<organism evidence="8 9">
    <name type="scientific">Gehongia tenuis</name>
    <dbReference type="NCBI Taxonomy" id="2763655"/>
    <lineage>
        <taxon>Bacteria</taxon>
        <taxon>Bacillati</taxon>
        <taxon>Bacillota</taxon>
        <taxon>Clostridia</taxon>
        <taxon>Christensenellales</taxon>
        <taxon>Christensenellaceae</taxon>
        <taxon>Gehongia</taxon>
    </lineage>
</organism>
<evidence type="ECO:0000256" key="3">
    <source>
        <dbReference type="ARBA" id="ARBA00022692"/>
    </source>
</evidence>
<protein>
    <submittedName>
        <fullName evidence="8">MMPL family transporter</fullName>
    </submittedName>
</protein>
<dbReference type="EMBL" id="JACRSR010000005">
    <property type="protein sequence ID" value="MBC8532209.1"/>
    <property type="molecule type" value="Genomic_DNA"/>
</dbReference>
<evidence type="ECO:0000313" key="8">
    <source>
        <dbReference type="EMBL" id="MBC8532209.1"/>
    </source>
</evidence>
<comment type="caution">
    <text evidence="8">The sequence shown here is derived from an EMBL/GenBank/DDBJ whole genome shotgun (WGS) entry which is preliminary data.</text>
</comment>
<evidence type="ECO:0000313" key="9">
    <source>
        <dbReference type="Proteomes" id="UP000623172"/>
    </source>
</evidence>
<feature type="transmembrane region" description="Helical" evidence="6">
    <location>
        <begin position="229"/>
        <end position="247"/>
    </location>
</feature>
<accession>A0A926D6C7</accession>
<evidence type="ECO:0000256" key="5">
    <source>
        <dbReference type="ARBA" id="ARBA00023136"/>
    </source>
</evidence>
<feature type="transmembrane region" description="Helical" evidence="6">
    <location>
        <begin position="618"/>
        <end position="637"/>
    </location>
</feature>
<dbReference type="Gene3D" id="1.20.1640.10">
    <property type="entry name" value="Multidrug efflux transporter AcrB transmembrane domain"/>
    <property type="match status" value="2"/>
</dbReference>
<dbReference type="InterPro" id="IPR000731">
    <property type="entry name" value="SSD"/>
</dbReference>
<dbReference type="RefSeq" id="WP_249317324.1">
    <property type="nucleotide sequence ID" value="NZ_JACRSR010000005.1"/>
</dbReference>
<comment type="subcellular location">
    <subcellularLocation>
        <location evidence="1">Cell membrane</location>
        <topology evidence="1">Multi-pass membrane protein</topology>
    </subcellularLocation>
</comment>
<gene>
    <name evidence="8" type="ORF">H8696_10170</name>
</gene>
<dbReference type="AlphaFoldDB" id="A0A926D6C7"/>
<evidence type="ECO:0000259" key="7">
    <source>
        <dbReference type="PROSITE" id="PS50156"/>
    </source>
</evidence>
<feature type="transmembrane region" description="Helical" evidence="6">
    <location>
        <begin position="200"/>
        <end position="223"/>
    </location>
</feature>
<feature type="transmembrane region" description="Helical" evidence="6">
    <location>
        <begin position="352"/>
        <end position="369"/>
    </location>
</feature>
<proteinExistence type="predicted"/>
<feature type="domain" description="SSD" evidence="7">
    <location>
        <begin position="543"/>
        <end position="671"/>
    </location>
</feature>
<feature type="transmembrane region" description="Helical" evidence="6">
    <location>
        <begin position="519"/>
        <end position="538"/>
    </location>
</feature>
<sequence length="696" mass="76410">MERLASFIVGHKKLILIVFVVLAVIGALLMPLVQVNYDMSLYLPEDTATKRNMEIVEHEFGLAGSAQVMLSNVEIVDVLQLKKTIQQVDGVKSVMWLDDLVDIHQPLEYLDPSTVENYYKDKTAFLVLEFEEDDYSSRTYQALDEIRTIVGEDAAIAGSSVINKVMLQTSDSQTLMLTLAVIPLILVVLIFATHSWFEPVIFLMTIGISVVINLGTNCFFSNISFLTNSTAALLQFAISMDYAIFLLHRFTRERKTGIDVEEAMKRAIVGSVRSVTSSALTTVAGFAAFLFMRYELGADLGLILAKGIVLSLISVFLLLPVLALYFDKLILRTQHRNLLPPFGGWGKWTVKLRYGAVIMLLLVVPVFLAQTSNSFQYGQEAVAANPGSPSAEDKIRIEETFGAYNPMMVLVPKGNVAKQAALADALESIPGVREVQALVKVADPALPQEMLPSAAVEQFESENYSRMVVVLNTAEESTEAFAAVDAIDAKVSEIYGDEGLVLGSSMSVSDIKTVVDKDYVTVTYVSIGAVLLILLLAFRSLSLPIILVFVIELSIWVNMSVPYFMGDPMNFIGYLIVSAIQLGATIDYAILLTDHYLDHRKRLSKKEAMVEAMRQAGPSIFTSCLILTIAGVLVGTVSQVQGVSQMGWLLGRGAFLSGLFVLILLPQLLVLLDKVVMKTTFRGKKSRIKAGKEHVG</sequence>
<feature type="transmembrane region" description="Helical" evidence="6">
    <location>
        <begin position="174"/>
        <end position="193"/>
    </location>
</feature>
<evidence type="ECO:0000256" key="2">
    <source>
        <dbReference type="ARBA" id="ARBA00022475"/>
    </source>
</evidence>